<protein>
    <recommendedName>
        <fullName evidence="4">Secreted protein</fullName>
    </recommendedName>
</protein>
<proteinExistence type="predicted"/>
<feature type="compositionally biased region" description="Basic and acidic residues" evidence="1">
    <location>
        <begin position="72"/>
        <end position="87"/>
    </location>
</feature>
<evidence type="ECO:0000313" key="2">
    <source>
        <dbReference type="EMBL" id="MFC4334803.1"/>
    </source>
</evidence>
<comment type="caution">
    <text evidence="2">The sequence shown here is derived from an EMBL/GenBank/DDBJ whole genome shotgun (WGS) entry which is preliminary data.</text>
</comment>
<evidence type="ECO:0008006" key="4">
    <source>
        <dbReference type="Google" id="ProtNLM"/>
    </source>
</evidence>
<dbReference type="Proteomes" id="UP001595823">
    <property type="component" value="Unassembled WGS sequence"/>
</dbReference>
<name>A0ABV8TWM4_9ACTN</name>
<sequence length="164" mass="17118">MKARITSRMAVVGAAAVMALTACDDGESASQDSGSEGGSAPSESSAQAELPQTITLLRTGSSDTAELKVESDGAWDYRHKKNGDHETGQLSADELASLAGFEEDPNLSDWGGLEQEPEDTSKCGDVPIYVLHVGETTVKNNGCGDDPNDAYTDIVELLGEATPI</sequence>
<feature type="compositionally biased region" description="Low complexity" evidence="1">
    <location>
        <begin position="38"/>
        <end position="49"/>
    </location>
</feature>
<dbReference type="EMBL" id="JBHSDK010000010">
    <property type="protein sequence ID" value="MFC4334803.1"/>
    <property type="molecule type" value="Genomic_DNA"/>
</dbReference>
<feature type="region of interest" description="Disordered" evidence="1">
    <location>
        <begin position="25"/>
        <end position="52"/>
    </location>
</feature>
<feature type="region of interest" description="Disordered" evidence="1">
    <location>
        <begin position="72"/>
        <end position="121"/>
    </location>
</feature>
<dbReference type="PROSITE" id="PS51257">
    <property type="entry name" value="PROKAR_LIPOPROTEIN"/>
    <property type="match status" value="1"/>
</dbReference>
<organism evidence="2 3">
    <name type="scientific">Salininema proteolyticum</name>
    <dbReference type="NCBI Taxonomy" id="1607685"/>
    <lineage>
        <taxon>Bacteria</taxon>
        <taxon>Bacillati</taxon>
        <taxon>Actinomycetota</taxon>
        <taxon>Actinomycetes</taxon>
        <taxon>Glycomycetales</taxon>
        <taxon>Glycomycetaceae</taxon>
        <taxon>Salininema</taxon>
    </lineage>
</organism>
<dbReference type="RefSeq" id="WP_380618859.1">
    <property type="nucleotide sequence ID" value="NZ_JBHSDK010000010.1"/>
</dbReference>
<accession>A0ABV8TWM4</accession>
<gene>
    <name evidence="2" type="ORF">ACFPET_06295</name>
</gene>
<evidence type="ECO:0000256" key="1">
    <source>
        <dbReference type="SAM" id="MobiDB-lite"/>
    </source>
</evidence>
<keyword evidence="3" id="KW-1185">Reference proteome</keyword>
<evidence type="ECO:0000313" key="3">
    <source>
        <dbReference type="Proteomes" id="UP001595823"/>
    </source>
</evidence>
<reference evidence="3" key="1">
    <citation type="journal article" date="2019" name="Int. J. Syst. Evol. Microbiol.">
        <title>The Global Catalogue of Microorganisms (GCM) 10K type strain sequencing project: providing services to taxonomists for standard genome sequencing and annotation.</title>
        <authorList>
            <consortium name="The Broad Institute Genomics Platform"/>
            <consortium name="The Broad Institute Genome Sequencing Center for Infectious Disease"/>
            <person name="Wu L."/>
            <person name="Ma J."/>
        </authorList>
    </citation>
    <scope>NUCLEOTIDE SEQUENCE [LARGE SCALE GENOMIC DNA]</scope>
    <source>
        <strain evidence="3">IBRC-M 10908</strain>
    </source>
</reference>